<dbReference type="RefSeq" id="XP_040708283.1">
    <property type="nucleotide sequence ID" value="XM_040844992.1"/>
</dbReference>
<dbReference type="VEuPathDB" id="FungiDB:ASPSYDRAFT_326173"/>
<proteinExistence type="predicted"/>
<evidence type="ECO:0000313" key="2">
    <source>
        <dbReference type="Proteomes" id="UP000184356"/>
    </source>
</evidence>
<keyword evidence="2" id="KW-1185">Reference proteome</keyword>
<dbReference type="Proteomes" id="UP000184356">
    <property type="component" value="Unassembled WGS sequence"/>
</dbReference>
<reference evidence="2" key="1">
    <citation type="journal article" date="2017" name="Genome Biol.">
        <title>Comparative genomics reveals high biological diversity and specific adaptations in the industrially and medically important fungal genus Aspergillus.</title>
        <authorList>
            <person name="de Vries R.P."/>
            <person name="Riley R."/>
            <person name="Wiebenga A."/>
            <person name="Aguilar-Osorio G."/>
            <person name="Amillis S."/>
            <person name="Uchima C.A."/>
            <person name="Anderluh G."/>
            <person name="Asadollahi M."/>
            <person name="Askin M."/>
            <person name="Barry K."/>
            <person name="Battaglia E."/>
            <person name="Bayram O."/>
            <person name="Benocci T."/>
            <person name="Braus-Stromeyer S.A."/>
            <person name="Caldana C."/>
            <person name="Canovas D."/>
            <person name="Cerqueira G.C."/>
            <person name="Chen F."/>
            <person name="Chen W."/>
            <person name="Choi C."/>
            <person name="Clum A."/>
            <person name="Dos Santos R.A."/>
            <person name="Damasio A.R."/>
            <person name="Diallinas G."/>
            <person name="Emri T."/>
            <person name="Fekete E."/>
            <person name="Flipphi M."/>
            <person name="Freyberg S."/>
            <person name="Gallo A."/>
            <person name="Gournas C."/>
            <person name="Habgood R."/>
            <person name="Hainaut M."/>
            <person name="Harispe M.L."/>
            <person name="Henrissat B."/>
            <person name="Hilden K.S."/>
            <person name="Hope R."/>
            <person name="Hossain A."/>
            <person name="Karabika E."/>
            <person name="Karaffa L."/>
            <person name="Karanyi Z."/>
            <person name="Krasevec N."/>
            <person name="Kuo A."/>
            <person name="Kusch H."/>
            <person name="LaButti K."/>
            <person name="Lagendijk E.L."/>
            <person name="Lapidus A."/>
            <person name="Levasseur A."/>
            <person name="Lindquist E."/>
            <person name="Lipzen A."/>
            <person name="Logrieco A.F."/>
            <person name="MacCabe A."/>
            <person name="Maekelae M.R."/>
            <person name="Malavazi I."/>
            <person name="Melin P."/>
            <person name="Meyer V."/>
            <person name="Mielnichuk N."/>
            <person name="Miskei M."/>
            <person name="Molnar A.P."/>
            <person name="Mule G."/>
            <person name="Ngan C.Y."/>
            <person name="Orejas M."/>
            <person name="Orosz E."/>
            <person name="Ouedraogo J.P."/>
            <person name="Overkamp K.M."/>
            <person name="Park H.-S."/>
            <person name="Perrone G."/>
            <person name="Piumi F."/>
            <person name="Punt P.J."/>
            <person name="Ram A.F."/>
            <person name="Ramon A."/>
            <person name="Rauscher S."/>
            <person name="Record E."/>
            <person name="Riano-Pachon D.M."/>
            <person name="Robert V."/>
            <person name="Roehrig J."/>
            <person name="Ruller R."/>
            <person name="Salamov A."/>
            <person name="Salih N.S."/>
            <person name="Samson R.A."/>
            <person name="Sandor E."/>
            <person name="Sanguinetti M."/>
            <person name="Schuetze T."/>
            <person name="Sepcic K."/>
            <person name="Shelest E."/>
            <person name="Sherlock G."/>
            <person name="Sophianopoulou V."/>
            <person name="Squina F.M."/>
            <person name="Sun H."/>
            <person name="Susca A."/>
            <person name="Todd R.B."/>
            <person name="Tsang A."/>
            <person name="Unkles S.E."/>
            <person name="van de Wiele N."/>
            <person name="van Rossen-Uffink D."/>
            <person name="Oliveira J.V."/>
            <person name="Vesth T.C."/>
            <person name="Visser J."/>
            <person name="Yu J.-H."/>
            <person name="Zhou M."/>
            <person name="Andersen M.R."/>
            <person name="Archer D.B."/>
            <person name="Baker S.E."/>
            <person name="Benoit I."/>
            <person name="Brakhage A.A."/>
            <person name="Braus G.H."/>
            <person name="Fischer R."/>
            <person name="Frisvad J.C."/>
            <person name="Goldman G.H."/>
            <person name="Houbraken J."/>
            <person name="Oakley B."/>
            <person name="Pocsi I."/>
            <person name="Scazzocchio C."/>
            <person name="Seiboth B."/>
            <person name="vanKuyk P.A."/>
            <person name="Wortman J."/>
            <person name="Dyer P.S."/>
            <person name="Grigoriev I.V."/>
        </authorList>
    </citation>
    <scope>NUCLEOTIDE SEQUENCE [LARGE SCALE GENOMIC DNA]</scope>
    <source>
        <strain evidence="2">CBS 593.65</strain>
    </source>
</reference>
<evidence type="ECO:0000313" key="1">
    <source>
        <dbReference type="EMBL" id="OJJ64477.1"/>
    </source>
</evidence>
<dbReference type="EMBL" id="KV878582">
    <property type="protein sequence ID" value="OJJ64477.1"/>
    <property type="molecule type" value="Genomic_DNA"/>
</dbReference>
<sequence>MVWMHSPNPKLNRRTFNLSESFVKGHLEFARAWRAGTCQRGLRSRLRNNVRRTNFRVPWRTGKCRSLWICRDSVKPVMTDDDEDVRRMIEMTVEFTFRCLRRQELTNNFESGSWCVSWSSDLPNAASMQPSLFICTHGAILLNCRTYKYHYDV</sequence>
<organism evidence="1 2">
    <name type="scientific">Aspergillus sydowii CBS 593.65</name>
    <dbReference type="NCBI Taxonomy" id="1036612"/>
    <lineage>
        <taxon>Eukaryota</taxon>
        <taxon>Fungi</taxon>
        <taxon>Dikarya</taxon>
        <taxon>Ascomycota</taxon>
        <taxon>Pezizomycotina</taxon>
        <taxon>Eurotiomycetes</taxon>
        <taxon>Eurotiomycetidae</taxon>
        <taxon>Eurotiales</taxon>
        <taxon>Aspergillaceae</taxon>
        <taxon>Aspergillus</taxon>
        <taxon>Aspergillus subgen. Nidulantes</taxon>
    </lineage>
</organism>
<protein>
    <submittedName>
        <fullName evidence="1">Uncharacterized protein</fullName>
    </submittedName>
</protein>
<accession>A0A1L9TYG2</accession>
<gene>
    <name evidence="1" type="ORF">ASPSYDRAFT_326173</name>
</gene>
<name>A0A1L9TYG2_9EURO</name>
<dbReference type="AlphaFoldDB" id="A0A1L9TYG2"/>
<dbReference type="GeneID" id="63761065"/>